<dbReference type="AlphaFoldDB" id="A0A8S1KH75"/>
<sequence>MINDLQIIGDSKHLYDLYPTNNSCPLGEYIDEDSPIKKHYISSLCFQLKKKIKRQQNRPSVLKIEDSGRNVIIYQNTPSSNNLDRMDNETQ</sequence>
<protein>
    <submittedName>
        <fullName evidence="1">Uncharacterized protein</fullName>
    </submittedName>
</protein>
<proteinExistence type="predicted"/>
<reference evidence="1" key="1">
    <citation type="submission" date="2021-01" db="EMBL/GenBank/DDBJ databases">
        <authorList>
            <consortium name="Genoscope - CEA"/>
            <person name="William W."/>
        </authorList>
    </citation>
    <scope>NUCLEOTIDE SEQUENCE</scope>
</reference>
<comment type="caution">
    <text evidence="1">The sequence shown here is derived from an EMBL/GenBank/DDBJ whole genome shotgun (WGS) entry which is preliminary data.</text>
</comment>
<gene>
    <name evidence="1" type="ORF">PSON_ATCC_30995.1.T0080311</name>
</gene>
<dbReference type="Proteomes" id="UP000692954">
    <property type="component" value="Unassembled WGS sequence"/>
</dbReference>
<dbReference type="EMBL" id="CAJJDN010000008">
    <property type="protein sequence ID" value="CAD8054468.1"/>
    <property type="molecule type" value="Genomic_DNA"/>
</dbReference>
<keyword evidence="2" id="KW-1185">Reference proteome</keyword>
<dbReference type="OrthoDB" id="285351at2759"/>
<name>A0A8S1KH75_9CILI</name>
<evidence type="ECO:0000313" key="1">
    <source>
        <dbReference type="EMBL" id="CAD8054468.1"/>
    </source>
</evidence>
<organism evidence="1 2">
    <name type="scientific">Paramecium sonneborni</name>
    <dbReference type="NCBI Taxonomy" id="65129"/>
    <lineage>
        <taxon>Eukaryota</taxon>
        <taxon>Sar</taxon>
        <taxon>Alveolata</taxon>
        <taxon>Ciliophora</taxon>
        <taxon>Intramacronucleata</taxon>
        <taxon>Oligohymenophorea</taxon>
        <taxon>Peniculida</taxon>
        <taxon>Parameciidae</taxon>
        <taxon>Paramecium</taxon>
    </lineage>
</organism>
<accession>A0A8S1KH75</accession>
<evidence type="ECO:0000313" key="2">
    <source>
        <dbReference type="Proteomes" id="UP000692954"/>
    </source>
</evidence>